<dbReference type="InterPro" id="IPR032867">
    <property type="entry name" value="DYW_dom"/>
</dbReference>
<dbReference type="EMBL" id="OZ034814">
    <property type="protein sequence ID" value="CAL1359293.1"/>
    <property type="molecule type" value="Genomic_DNA"/>
</dbReference>
<reference evidence="3 4" key="1">
    <citation type="submission" date="2024-04" db="EMBL/GenBank/DDBJ databases">
        <authorList>
            <person name="Fracassetti M."/>
        </authorList>
    </citation>
    <scope>NUCLEOTIDE SEQUENCE [LARGE SCALE GENOMIC DNA]</scope>
</reference>
<comment type="similarity">
    <text evidence="1">Belongs to the PPR family. PCMP-H subfamily.</text>
</comment>
<protein>
    <recommendedName>
        <fullName evidence="2">DYW domain-containing protein</fullName>
    </recommendedName>
</protein>
<dbReference type="Gene3D" id="1.25.40.10">
    <property type="entry name" value="Tetratricopeptide repeat domain"/>
    <property type="match status" value="1"/>
</dbReference>
<dbReference type="Pfam" id="PF14432">
    <property type="entry name" value="DYW_deaminase"/>
    <property type="match status" value="1"/>
</dbReference>
<dbReference type="GO" id="GO:0008270">
    <property type="term" value="F:zinc ion binding"/>
    <property type="evidence" value="ECO:0007669"/>
    <property type="project" value="InterPro"/>
</dbReference>
<accession>A0AAV2CRW9</accession>
<evidence type="ECO:0000313" key="3">
    <source>
        <dbReference type="EMBL" id="CAL1359293.1"/>
    </source>
</evidence>
<keyword evidence="4" id="KW-1185">Reference proteome</keyword>
<evidence type="ECO:0000313" key="4">
    <source>
        <dbReference type="Proteomes" id="UP001497516"/>
    </source>
</evidence>
<dbReference type="AlphaFoldDB" id="A0AAV2CRW9"/>
<proteinExistence type="inferred from homology"/>
<organism evidence="3 4">
    <name type="scientific">Linum trigynum</name>
    <dbReference type="NCBI Taxonomy" id="586398"/>
    <lineage>
        <taxon>Eukaryota</taxon>
        <taxon>Viridiplantae</taxon>
        <taxon>Streptophyta</taxon>
        <taxon>Embryophyta</taxon>
        <taxon>Tracheophyta</taxon>
        <taxon>Spermatophyta</taxon>
        <taxon>Magnoliopsida</taxon>
        <taxon>eudicotyledons</taxon>
        <taxon>Gunneridae</taxon>
        <taxon>Pentapetalae</taxon>
        <taxon>rosids</taxon>
        <taxon>fabids</taxon>
        <taxon>Malpighiales</taxon>
        <taxon>Linaceae</taxon>
        <taxon>Linum</taxon>
    </lineage>
</organism>
<gene>
    <name evidence="3" type="ORF">LTRI10_LOCUS6789</name>
</gene>
<dbReference type="Proteomes" id="UP001497516">
    <property type="component" value="Chromosome 10"/>
</dbReference>
<name>A0AAV2CRW9_9ROSI</name>
<sequence>MISGLAMHGLPGMALELFSIMAHEGFARDDIIFVSLLSACNHGAFGLISTKLGTMINIVKNLRVCVNCHSATKLISKIFNRGIIARDRNPSHHFRDGRCLCNDYW</sequence>
<feature type="domain" description="DYW" evidence="2">
    <location>
        <begin position="44"/>
        <end position="105"/>
    </location>
</feature>
<evidence type="ECO:0000259" key="2">
    <source>
        <dbReference type="Pfam" id="PF14432"/>
    </source>
</evidence>
<dbReference type="InterPro" id="IPR011990">
    <property type="entry name" value="TPR-like_helical_dom_sf"/>
</dbReference>
<evidence type="ECO:0000256" key="1">
    <source>
        <dbReference type="ARBA" id="ARBA00006643"/>
    </source>
</evidence>